<name>A0A820PCA7_9BILA</name>
<dbReference type="EMBL" id="CAJOBQ010000688">
    <property type="protein sequence ID" value="CAF4402832.1"/>
    <property type="molecule type" value="Genomic_DNA"/>
</dbReference>
<dbReference type="Proteomes" id="UP000663862">
    <property type="component" value="Unassembled WGS sequence"/>
</dbReference>
<evidence type="ECO:0000313" key="3">
    <source>
        <dbReference type="EMBL" id="CAF4595401.1"/>
    </source>
</evidence>
<dbReference type="EMBL" id="CAJOBO010004989">
    <property type="protein sequence ID" value="CAF4534414.1"/>
    <property type="molecule type" value="Genomic_DNA"/>
</dbReference>
<dbReference type="Proteomes" id="UP000663851">
    <property type="component" value="Unassembled WGS sequence"/>
</dbReference>
<dbReference type="EMBL" id="CAJOBS010001652">
    <property type="protein sequence ID" value="CAF4749846.1"/>
    <property type="molecule type" value="Genomic_DNA"/>
</dbReference>
<proteinExistence type="predicted"/>
<evidence type="ECO:0000313" key="2">
    <source>
        <dbReference type="EMBL" id="CAF4534414.1"/>
    </source>
</evidence>
<protein>
    <submittedName>
        <fullName evidence="1">Uncharacterized protein</fullName>
    </submittedName>
</protein>
<dbReference type="EMBL" id="CAJOBR010001290">
    <property type="protein sequence ID" value="CAF4595401.1"/>
    <property type="molecule type" value="Genomic_DNA"/>
</dbReference>
<dbReference type="AlphaFoldDB" id="A0A820PCA7"/>
<reference evidence="1" key="1">
    <citation type="submission" date="2021-02" db="EMBL/GenBank/DDBJ databases">
        <authorList>
            <person name="Nowell W R."/>
        </authorList>
    </citation>
    <scope>NUCLEOTIDE SEQUENCE</scope>
</reference>
<dbReference type="Proteomes" id="UP000663848">
    <property type="component" value="Unassembled WGS sequence"/>
</dbReference>
<evidence type="ECO:0000313" key="5">
    <source>
        <dbReference type="Proteomes" id="UP000663862"/>
    </source>
</evidence>
<accession>A0A820PCA7</accession>
<organism evidence="1 5">
    <name type="scientific">Rotaria socialis</name>
    <dbReference type="NCBI Taxonomy" id="392032"/>
    <lineage>
        <taxon>Eukaryota</taxon>
        <taxon>Metazoa</taxon>
        <taxon>Spiralia</taxon>
        <taxon>Gnathifera</taxon>
        <taxon>Rotifera</taxon>
        <taxon>Eurotatoria</taxon>
        <taxon>Bdelloidea</taxon>
        <taxon>Philodinida</taxon>
        <taxon>Philodinidae</taxon>
        <taxon>Rotaria</taxon>
    </lineage>
</organism>
<sequence>MADINEYSNQTAKCMVSFSNLSQREAEIILGFKLRDFYDSQTQIEQFITTAAPEQLKKKIFDRLIDSNIGIILQAMVAYSQRTMNHDDLMLKREIEIISKDEQFGGTMEFAVTQMNDIEATRYVLVVETIVDSLGRGLTQMLLTLKSMWDVNNDKKMVYGFLTTAINWQLVTYDGQTWKLSEPSTLLLANMRKQEDRWLKNNTQILDVIYSILASI</sequence>
<evidence type="ECO:0000313" key="1">
    <source>
        <dbReference type="EMBL" id="CAF4402832.1"/>
    </source>
</evidence>
<gene>
    <name evidence="2" type="ORF">HFQ381_LOCUS29935</name>
    <name evidence="3" type="ORF">QYT958_LOCUS11188</name>
    <name evidence="4" type="ORF">TOA249_LOCUS20295</name>
    <name evidence="1" type="ORF">TSG867_LOCUS13126</name>
</gene>
<dbReference type="Proteomes" id="UP000663838">
    <property type="component" value="Unassembled WGS sequence"/>
</dbReference>
<comment type="caution">
    <text evidence="1">The sequence shown here is derived from an EMBL/GenBank/DDBJ whole genome shotgun (WGS) entry which is preliminary data.</text>
</comment>
<evidence type="ECO:0000313" key="4">
    <source>
        <dbReference type="EMBL" id="CAF4749846.1"/>
    </source>
</evidence>